<dbReference type="RefSeq" id="WP_036558833.1">
    <property type="nucleotide sequence ID" value="NZ_JRNI01000019.1"/>
</dbReference>
<evidence type="ECO:0008006" key="9">
    <source>
        <dbReference type="Google" id="ProtNLM"/>
    </source>
</evidence>
<name>A0A095Z893_9BURK</name>
<evidence type="ECO:0000313" key="7">
    <source>
        <dbReference type="EMBL" id="KGF30853.1"/>
    </source>
</evidence>
<keyword evidence="8" id="KW-1185">Reference proteome</keyword>
<keyword evidence="3 6" id="KW-0812">Transmembrane</keyword>
<dbReference type="Pfam" id="PF03899">
    <property type="entry name" value="ATP-synt_I"/>
    <property type="match status" value="1"/>
</dbReference>
<dbReference type="InterPro" id="IPR005598">
    <property type="entry name" value="ATP_synth_I"/>
</dbReference>
<accession>A0A095Z893</accession>
<proteinExistence type="predicted"/>
<dbReference type="AlphaFoldDB" id="A0A095Z893"/>
<keyword evidence="2" id="KW-1003">Cell membrane</keyword>
<feature type="transmembrane region" description="Helical" evidence="6">
    <location>
        <begin position="118"/>
        <end position="138"/>
    </location>
</feature>
<dbReference type="GO" id="GO:0005886">
    <property type="term" value="C:plasma membrane"/>
    <property type="evidence" value="ECO:0007669"/>
    <property type="project" value="UniProtKB-SubCell"/>
</dbReference>
<dbReference type="OrthoDB" id="9181271at2"/>
<comment type="subcellular location">
    <subcellularLocation>
        <location evidence="1">Cell membrane</location>
        <topology evidence="1">Multi-pass membrane protein</topology>
    </subcellularLocation>
</comment>
<gene>
    <name evidence="7" type="ORF">HMPREF2130_05390</name>
</gene>
<dbReference type="EMBL" id="JRNI01000019">
    <property type="protein sequence ID" value="KGF30853.1"/>
    <property type="molecule type" value="Genomic_DNA"/>
</dbReference>
<keyword evidence="5 6" id="KW-0472">Membrane</keyword>
<evidence type="ECO:0000256" key="4">
    <source>
        <dbReference type="ARBA" id="ARBA00022989"/>
    </source>
</evidence>
<feature type="transmembrane region" description="Helical" evidence="6">
    <location>
        <begin position="54"/>
        <end position="77"/>
    </location>
</feature>
<feature type="transmembrane region" description="Helical" evidence="6">
    <location>
        <begin position="26"/>
        <end position="48"/>
    </location>
</feature>
<evidence type="ECO:0000256" key="2">
    <source>
        <dbReference type="ARBA" id="ARBA00022475"/>
    </source>
</evidence>
<sequence>MDQEQFEAISLTPEQRRRMSAAAVRGLLNTVLAQLVALLIATLITLLVSTTWSALSIIAGGMTYLIPTALFVLHLVLRLLSQKPATATMFLVGEAIKIGVAMILMVLVIKVFGTNLVWPAFFVGLLVVLKAYVLLLVFKKL</sequence>
<evidence type="ECO:0000256" key="6">
    <source>
        <dbReference type="SAM" id="Phobius"/>
    </source>
</evidence>
<feature type="transmembrane region" description="Helical" evidence="6">
    <location>
        <begin position="89"/>
        <end position="112"/>
    </location>
</feature>
<keyword evidence="4 6" id="KW-1133">Transmembrane helix</keyword>
<dbReference type="Proteomes" id="UP000029629">
    <property type="component" value="Unassembled WGS sequence"/>
</dbReference>
<reference evidence="7 8" key="1">
    <citation type="submission" date="2014-07" db="EMBL/GenBank/DDBJ databases">
        <authorList>
            <person name="McCorrison J."/>
            <person name="Sanka R."/>
            <person name="Torralba M."/>
            <person name="Gillis M."/>
            <person name="Haft D.H."/>
            <person name="Methe B."/>
            <person name="Sutton G."/>
            <person name="Nelson K.E."/>
        </authorList>
    </citation>
    <scope>NUCLEOTIDE SEQUENCE [LARGE SCALE GENOMIC DNA]</scope>
    <source>
        <strain evidence="7 8">DNF00040</strain>
    </source>
</reference>
<comment type="caution">
    <text evidence="7">The sequence shown here is derived from an EMBL/GenBank/DDBJ whole genome shotgun (WGS) entry which is preliminary data.</text>
</comment>
<evidence type="ECO:0000256" key="5">
    <source>
        <dbReference type="ARBA" id="ARBA00023136"/>
    </source>
</evidence>
<organism evidence="7 8">
    <name type="scientific">Oligella urethralis DNF00040</name>
    <dbReference type="NCBI Taxonomy" id="1401065"/>
    <lineage>
        <taxon>Bacteria</taxon>
        <taxon>Pseudomonadati</taxon>
        <taxon>Pseudomonadota</taxon>
        <taxon>Betaproteobacteria</taxon>
        <taxon>Burkholderiales</taxon>
        <taxon>Alcaligenaceae</taxon>
        <taxon>Oligella</taxon>
    </lineage>
</organism>
<evidence type="ECO:0000256" key="3">
    <source>
        <dbReference type="ARBA" id="ARBA00022692"/>
    </source>
</evidence>
<evidence type="ECO:0000256" key="1">
    <source>
        <dbReference type="ARBA" id="ARBA00004651"/>
    </source>
</evidence>
<evidence type="ECO:0000313" key="8">
    <source>
        <dbReference type="Proteomes" id="UP000029629"/>
    </source>
</evidence>
<dbReference type="eggNOG" id="ENOG5030YPS">
    <property type="taxonomic scope" value="Bacteria"/>
</dbReference>
<protein>
    <recommendedName>
        <fullName evidence="9">ATP synthase subunit I</fullName>
    </recommendedName>
</protein>